<dbReference type="SUPFAM" id="SSF56601">
    <property type="entry name" value="beta-lactamase/transpeptidase-like"/>
    <property type="match status" value="1"/>
</dbReference>
<evidence type="ECO:0000256" key="1">
    <source>
        <dbReference type="ARBA" id="ARBA00022553"/>
    </source>
</evidence>
<dbReference type="Gene3D" id="3.40.710.10">
    <property type="entry name" value="DD-peptidase/beta-lactamase superfamily"/>
    <property type="match status" value="1"/>
</dbReference>
<gene>
    <name evidence="4" type="ORF">UY19_C0019G0002</name>
</gene>
<protein>
    <submittedName>
        <fullName evidence="4">Response regulator receiver protein</fullName>
    </submittedName>
</protein>
<dbReference type="GO" id="GO:0008658">
    <property type="term" value="F:penicillin binding"/>
    <property type="evidence" value="ECO:0007669"/>
    <property type="project" value="InterPro"/>
</dbReference>
<evidence type="ECO:0000259" key="3">
    <source>
        <dbReference type="PROSITE" id="PS50110"/>
    </source>
</evidence>
<evidence type="ECO:0000256" key="2">
    <source>
        <dbReference type="PROSITE-ProRule" id="PRU00169"/>
    </source>
</evidence>
<dbReference type="InterPro" id="IPR011006">
    <property type="entry name" value="CheY-like_superfamily"/>
</dbReference>
<accession>A0A0G1U4V2</accession>
<dbReference type="InterPro" id="IPR050595">
    <property type="entry name" value="Bact_response_regulator"/>
</dbReference>
<evidence type="ECO:0000313" key="4">
    <source>
        <dbReference type="EMBL" id="KKU89086.1"/>
    </source>
</evidence>
<proteinExistence type="predicted"/>
<dbReference type="PANTHER" id="PTHR44591:SF23">
    <property type="entry name" value="CHEY SUBFAMILY"/>
    <property type="match status" value="1"/>
</dbReference>
<evidence type="ECO:0000313" key="5">
    <source>
        <dbReference type="Proteomes" id="UP000033882"/>
    </source>
</evidence>
<comment type="caution">
    <text evidence="4">The sequence shown here is derived from an EMBL/GenBank/DDBJ whole genome shotgun (WGS) entry which is preliminary data.</text>
</comment>
<feature type="modified residue" description="4-aspartylphosphate" evidence="2">
    <location>
        <position position="52"/>
    </location>
</feature>
<name>A0A0G1U4V2_9BACT</name>
<dbReference type="Gene3D" id="3.40.50.2300">
    <property type="match status" value="1"/>
</dbReference>
<dbReference type="InterPro" id="IPR001789">
    <property type="entry name" value="Sig_transdc_resp-reg_receiver"/>
</dbReference>
<dbReference type="Pfam" id="PF00072">
    <property type="entry name" value="Response_reg"/>
    <property type="match status" value="1"/>
</dbReference>
<dbReference type="Proteomes" id="UP000033882">
    <property type="component" value="Unassembled WGS sequence"/>
</dbReference>
<dbReference type="GO" id="GO:0000160">
    <property type="term" value="P:phosphorelay signal transduction system"/>
    <property type="evidence" value="ECO:0007669"/>
    <property type="project" value="InterPro"/>
</dbReference>
<dbReference type="SMART" id="SM00448">
    <property type="entry name" value="REC"/>
    <property type="match status" value="1"/>
</dbReference>
<dbReference type="SUPFAM" id="SSF52172">
    <property type="entry name" value="CheY-like"/>
    <property type="match status" value="1"/>
</dbReference>
<dbReference type="PROSITE" id="PS50110">
    <property type="entry name" value="RESPONSE_REGULATORY"/>
    <property type="match status" value="1"/>
</dbReference>
<organism evidence="4 5">
    <name type="scientific">Candidatus Wolfebacteria bacterium GW2011_GWA2_47_9b</name>
    <dbReference type="NCBI Taxonomy" id="1619005"/>
    <lineage>
        <taxon>Bacteria</taxon>
        <taxon>Candidatus Wolfeibacteriota</taxon>
    </lineage>
</organism>
<feature type="domain" description="Response regulatory" evidence="3">
    <location>
        <begin position="3"/>
        <end position="115"/>
    </location>
</feature>
<dbReference type="AlphaFoldDB" id="A0A0G1U4V2"/>
<keyword evidence="1 2" id="KW-0597">Phosphoprotein</keyword>
<dbReference type="PANTHER" id="PTHR44591">
    <property type="entry name" value="STRESS RESPONSE REGULATOR PROTEIN 1"/>
    <property type="match status" value="1"/>
</dbReference>
<sequence>MKKILLAEDDPFIIDIYTTKLKQANLEVEVVNEGDEVLEKARKQKPDLLLLDIVLPTMNGWEILRAIRESEDLKDLPVVILSNLYQKDEVEKGMIETTQKEYGTAKLLKNLPFVVAGKTGSAQVSMKQKTNAFFTGYGPVGEEKKIVILVLIEDAREGGSNSVPVAYDVFRWYYENRISK</sequence>
<dbReference type="InterPro" id="IPR012338">
    <property type="entry name" value="Beta-lactam/transpept-like"/>
</dbReference>
<reference evidence="4 5" key="1">
    <citation type="journal article" date="2015" name="Nature">
        <title>rRNA introns, odd ribosomes, and small enigmatic genomes across a large radiation of phyla.</title>
        <authorList>
            <person name="Brown C.T."/>
            <person name="Hug L.A."/>
            <person name="Thomas B.C."/>
            <person name="Sharon I."/>
            <person name="Castelle C.J."/>
            <person name="Singh A."/>
            <person name="Wilkins M.J."/>
            <person name="Williams K.H."/>
            <person name="Banfield J.F."/>
        </authorList>
    </citation>
    <scope>NUCLEOTIDE SEQUENCE [LARGE SCALE GENOMIC DNA]</scope>
</reference>
<dbReference type="EMBL" id="LCPB01000019">
    <property type="protein sequence ID" value="KKU89086.1"/>
    <property type="molecule type" value="Genomic_DNA"/>
</dbReference>